<evidence type="ECO:0000313" key="5">
    <source>
        <dbReference type="Proteomes" id="UP001595765"/>
    </source>
</evidence>
<evidence type="ECO:0000313" key="4">
    <source>
        <dbReference type="EMBL" id="MFC4029853.1"/>
    </source>
</evidence>
<sequence length="416" mass="44894">MTALSDSRCPVLDPTARAAHADAAVLRARGPATPVELPGGVRAWSVTRHSVIQKLTGDPRVSRDPRRHWPGLADVPAGWPLAVSALMQNFLNAYGEEHRALRRRMAPSFSPRRVEAMRPQIQATADRLVEALESLPAGRSADVRHALALPLTMTVICDLFGVPGTLRERLGASIDALMDTTASAEQGQARLAELQAQLVKLLEYKRAHPSSDFTSDLLTPSAEGEAPLTDKELLDHLFLMLAAGYETAVNLITSAVHALLAEPEHLNQLRIGAVGWDDIIEETLRHNGPIMHHPMRYAIEDVDLGEGVVIRRGEPVIIAFAAAGRDPEIHPDSPDVFDPARASKEHLAFGHGPHFCLGAHLARLETHVALTTLFARLPLVVLAHPDQPPSPVPSLSLNGPAQLRVIPRPAAPADAG</sequence>
<dbReference type="PROSITE" id="PS00086">
    <property type="entry name" value="CYTOCHROME_P450"/>
    <property type="match status" value="1"/>
</dbReference>
<keyword evidence="2" id="KW-0408">Iron</keyword>
<dbReference type="PANTHER" id="PTHR46696:SF1">
    <property type="entry name" value="CYTOCHROME P450 YJIB-RELATED"/>
    <property type="match status" value="1"/>
</dbReference>
<name>A0ABV8HCU1_9ACTN</name>
<accession>A0ABV8HCU1</accession>
<keyword evidence="2" id="KW-0503">Monooxygenase</keyword>
<dbReference type="CDD" id="cd11029">
    <property type="entry name" value="CYP107-like"/>
    <property type="match status" value="1"/>
</dbReference>
<keyword evidence="2" id="KW-0479">Metal-binding</keyword>
<dbReference type="PRINTS" id="PR00385">
    <property type="entry name" value="P450"/>
</dbReference>
<dbReference type="RefSeq" id="WP_386424401.1">
    <property type="nucleotide sequence ID" value="NZ_JBHSBB010000001.1"/>
</dbReference>
<keyword evidence="2" id="KW-0560">Oxidoreductase</keyword>
<dbReference type="InterPro" id="IPR036396">
    <property type="entry name" value="Cyt_P450_sf"/>
</dbReference>
<protein>
    <submittedName>
        <fullName evidence="4">Cytochrome P450</fullName>
    </submittedName>
</protein>
<dbReference type="InterPro" id="IPR002397">
    <property type="entry name" value="Cyt_P450_B"/>
</dbReference>
<feature type="coiled-coil region" evidence="3">
    <location>
        <begin position="177"/>
        <end position="204"/>
    </location>
</feature>
<proteinExistence type="inferred from homology"/>
<keyword evidence="3" id="KW-0175">Coiled coil</keyword>
<gene>
    <name evidence="4" type="ORF">ACFO3J_00040</name>
</gene>
<dbReference type="InterPro" id="IPR001128">
    <property type="entry name" value="Cyt_P450"/>
</dbReference>
<organism evidence="4 5">
    <name type="scientific">Streptomyces polygonati</name>
    <dbReference type="NCBI Taxonomy" id="1617087"/>
    <lineage>
        <taxon>Bacteria</taxon>
        <taxon>Bacillati</taxon>
        <taxon>Actinomycetota</taxon>
        <taxon>Actinomycetes</taxon>
        <taxon>Kitasatosporales</taxon>
        <taxon>Streptomycetaceae</taxon>
        <taxon>Streptomyces</taxon>
    </lineage>
</organism>
<dbReference type="SUPFAM" id="SSF48264">
    <property type="entry name" value="Cytochrome P450"/>
    <property type="match status" value="1"/>
</dbReference>
<dbReference type="PANTHER" id="PTHR46696">
    <property type="entry name" value="P450, PUTATIVE (EUROFUNG)-RELATED"/>
    <property type="match status" value="1"/>
</dbReference>
<evidence type="ECO:0000256" key="1">
    <source>
        <dbReference type="ARBA" id="ARBA00010617"/>
    </source>
</evidence>
<dbReference type="Gene3D" id="1.10.630.10">
    <property type="entry name" value="Cytochrome P450"/>
    <property type="match status" value="1"/>
</dbReference>
<reference evidence="5" key="1">
    <citation type="journal article" date="2019" name="Int. J. Syst. Evol. Microbiol.">
        <title>The Global Catalogue of Microorganisms (GCM) 10K type strain sequencing project: providing services to taxonomists for standard genome sequencing and annotation.</title>
        <authorList>
            <consortium name="The Broad Institute Genomics Platform"/>
            <consortium name="The Broad Institute Genome Sequencing Center for Infectious Disease"/>
            <person name="Wu L."/>
            <person name="Ma J."/>
        </authorList>
    </citation>
    <scope>NUCLEOTIDE SEQUENCE [LARGE SCALE GENOMIC DNA]</scope>
    <source>
        <strain evidence="5">CGMCC 4.7237</strain>
    </source>
</reference>
<evidence type="ECO:0000256" key="2">
    <source>
        <dbReference type="RuleBase" id="RU000461"/>
    </source>
</evidence>
<keyword evidence="5" id="KW-1185">Reference proteome</keyword>
<dbReference type="Pfam" id="PF00067">
    <property type="entry name" value="p450"/>
    <property type="match status" value="1"/>
</dbReference>
<comment type="caution">
    <text evidence="4">The sequence shown here is derived from an EMBL/GenBank/DDBJ whole genome shotgun (WGS) entry which is preliminary data.</text>
</comment>
<evidence type="ECO:0000256" key="3">
    <source>
        <dbReference type="SAM" id="Coils"/>
    </source>
</evidence>
<dbReference type="EMBL" id="JBHSBB010000001">
    <property type="protein sequence ID" value="MFC4029853.1"/>
    <property type="molecule type" value="Genomic_DNA"/>
</dbReference>
<keyword evidence="2" id="KW-0349">Heme</keyword>
<comment type="similarity">
    <text evidence="1 2">Belongs to the cytochrome P450 family.</text>
</comment>
<dbReference type="Proteomes" id="UP001595765">
    <property type="component" value="Unassembled WGS sequence"/>
</dbReference>
<dbReference type="InterPro" id="IPR017972">
    <property type="entry name" value="Cyt_P450_CS"/>
</dbReference>
<dbReference type="PRINTS" id="PR00359">
    <property type="entry name" value="BP450"/>
</dbReference>